<organism evidence="6 7">
    <name type="scientific">Lacticaseibacillus nasuensis JCM 17158</name>
    <dbReference type="NCBI Taxonomy" id="1291734"/>
    <lineage>
        <taxon>Bacteria</taxon>
        <taxon>Bacillati</taxon>
        <taxon>Bacillota</taxon>
        <taxon>Bacilli</taxon>
        <taxon>Lactobacillales</taxon>
        <taxon>Lactobacillaceae</taxon>
        <taxon>Lacticaseibacillus</taxon>
    </lineage>
</organism>
<dbReference type="GO" id="GO:0003677">
    <property type="term" value="F:DNA binding"/>
    <property type="evidence" value="ECO:0007669"/>
    <property type="project" value="UniProtKB-KW"/>
</dbReference>
<dbReference type="PROSITE" id="PS01117">
    <property type="entry name" value="HTH_MARR_1"/>
    <property type="match status" value="1"/>
</dbReference>
<dbReference type="PANTHER" id="PTHR33164">
    <property type="entry name" value="TRANSCRIPTIONAL REGULATOR, MARR FAMILY"/>
    <property type="match status" value="1"/>
</dbReference>
<dbReference type="AlphaFoldDB" id="A0A0R1K0Z7"/>
<dbReference type="InterPro" id="IPR039422">
    <property type="entry name" value="MarR/SlyA-like"/>
</dbReference>
<dbReference type="PANTHER" id="PTHR33164:SF103">
    <property type="entry name" value="REGULATORY PROTEIN MARR"/>
    <property type="match status" value="1"/>
</dbReference>
<feature type="domain" description="HTH marR-type" evidence="5">
    <location>
        <begin position="5"/>
        <end position="142"/>
    </location>
</feature>
<evidence type="ECO:0000259" key="5">
    <source>
        <dbReference type="PROSITE" id="PS50995"/>
    </source>
</evidence>
<keyword evidence="3" id="KW-0804">Transcription</keyword>
<evidence type="ECO:0000313" key="7">
    <source>
        <dbReference type="Proteomes" id="UP000051804"/>
    </source>
</evidence>
<dbReference type="CDD" id="cd00090">
    <property type="entry name" value="HTH_ARSR"/>
    <property type="match status" value="1"/>
</dbReference>
<dbReference type="PATRIC" id="fig|1291734.4.peg.1704"/>
<dbReference type="InterPro" id="IPR011991">
    <property type="entry name" value="ArsR-like_HTH"/>
</dbReference>
<evidence type="ECO:0000256" key="2">
    <source>
        <dbReference type="ARBA" id="ARBA00023125"/>
    </source>
</evidence>
<feature type="region of interest" description="Disordered" evidence="4">
    <location>
        <begin position="173"/>
        <end position="193"/>
    </location>
</feature>
<protein>
    <recommendedName>
        <fullName evidence="5">HTH marR-type domain-containing protein</fullName>
    </recommendedName>
</protein>
<dbReference type="InterPro" id="IPR023187">
    <property type="entry name" value="Tscrpt_reg_MarR-type_CS"/>
</dbReference>
<dbReference type="Gene3D" id="1.10.10.10">
    <property type="entry name" value="Winged helix-like DNA-binding domain superfamily/Winged helix DNA-binding domain"/>
    <property type="match status" value="1"/>
</dbReference>
<dbReference type="InterPro" id="IPR036390">
    <property type="entry name" value="WH_DNA-bd_sf"/>
</dbReference>
<dbReference type="OrthoDB" id="3242809at2"/>
<evidence type="ECO:0000256" key="3">
    <source>
        <dbReference type="ARBA" id="ARBA00023163"/>
    </source>
</evidence>
<dbReference type="InterPro" id="IPR000835">
    <property type="entry name" value="HTH_MarR-typ"/>
</dbReference>
<dbReference type="PROSITE" id="PS50995">
    <property type="entry name" value="HTH_MARR_2"/>
    <property type="match status" value="1"/>
</dbReference>
<proteinExistence type="predicted"/>
<dbReference type="EMBL" id="AZDJ01000003">
    <property type="protein sequence ID" value="KRK73826.1"/>
    <property type="molecule type" value="Genomic_DNA"/>
</dbReference>
<dbReference type="STRING" id="1291734.FD02_GL001656"/>
<evidence type="ECO:0000313" key="6">
    <source>
        <dbReference type="EMBL" id="KRK73826.1"/>
    </source>
</evidence>
<dbReference type="RefSeq" id="WP_054721402.1">
    <property type="nucleotide sequence ID" value="NZ_AZDJ01000003.1"/>
</dbReference>
<dbReference type="Proteomes" id="UP000051804">
    <property type="component" value="Unassembled WGS sequence"/>
</dbReference>
<dbReference type="PRINTS" id="PR00598">
    <property type="entry name" value="HTHMARR"/>
</dbReference>
<name>A0A0R1K0Z7_9LACO</name>
<dbReference type="GO" id="GO:0003700">
    <property type="term" value="F:DNA-binding transcription factor activity"/>
    <property type="evidence" value="ECO:0007669"/>
    <property type="project" value="InterPro"/>
</dbReference>
<feature type="compositionally biased region" description="Basic and acidic residues" evidence="4">
    <location>
        <begin position="181"/>
        <end position="193"/>
    </location>
</feature>
<accession>A0A0R1K0Z7</accession>
<evidence type="ECO:0000256" key="4">
    <source>
        <dbReference type="SAM" id="MobiDB-lite"/>
    </source>
</evidence>
<keyword evidence="7" id="KW-1185">Reference proteome</keyword>
<keyword evidence="1" id="KW-0805">Transcription regulation</keyword>
<sequence length="193" mass="21839">MTNDTQELLKVFARLFRQPTFTQAVMFSQRLTASPAAQRGPLPVLQLLATKQPLTNAEIVEALDIRPSSVSALVAKLEERGLITRQPDPDDGRVMQITLTAAGQALIEKRRAQHDAISEDILGGLSDSEQATLSQLLNKLLDQLQTTYPDDDRLPFPPRFQDDMLRWDGRRMGPHHRHHHGEADWRPRAHDEQ</sequence>
<dbReference type="GO" id="GO:0006950">
    <property type="term" value="P:response to stress"/>
    <property type="evidence" value="ECO:0007669"/>
    <property type="project" value="TreeGrafter"/>
</dbReference>
<gene>
    <name evidence="6" type="ORF">FD02_GL001656</name>
</gene>
<keyword evidence="2" id="KW-0238">DNA-binding</keyword>
<dbReference type="SUPFAM" id="SSF46785">
    <property type="entry name" value="Winged helix' DNA-binding domain"/>
    <property type="match status" value="1"/>
</dbReference>
<evidence type="ECO:0000256" key="1">
    <source>
        <dbReference type="ARBA" id="ARBA00023015"/>
    </source>
</evidence>
<dbReference type="SMART" id="SM00347">
    <property type="entry name" value="HTH_MARR"/>
    <property type="match status" value="1"/>
</dbReference>
<comment type="caution">
    <text evidence="6">The sequence shown here is derived from an EMBL/GenBank/DDBJ whole genome shotgun (WGS) entry which is preliminary data.</text>
</comment>
<dbReference type="InterPro" id="IPR036388">
    <property type="entry name" value="WH-like_DNA-bd_sf"/>
</dbReference>
<dbReference type="Pfam" id="PF01047">
    <property type="entry name" value="MarR"/>
    <property type="match status" value="1"/>
</dbReference>
<reference evidence="6 7" key="1">
    <citation type="journal article" date="2015" name="Genome Announc.">
        <title>Expanding the biotechnology potential of lactobacilli through comparative genomics of 213 strains and associated genera.</title>
        <authorList>
            <person name="Sun Z."/>
            <person name="Harris H.M."/>
            <person name="McCann A."/>
            <person name="Guo C."/>
            <person name="Argimon S."/>
            <person name="Zhang W."/>
            <person name="Yang X."/>
            <person name="Jeffery I.B."/>
            <person name="Cooney J.C."/>
            <person name="Kagawa T.F."/>
            <person name="Liu W."/>
            <person name="Song Y."/>
            <person name="Salvetti E."/>
            <person name="Wrobel A."/>
            <person name="Rasinkangas P."/>
            <person name="Parkhill J."/>
            <person name="Rea M.C."/>
            <person name="O'Sullivan O."/>
            <person name="Ritari J."/>
            <person name="Douillard F.P."/>
            <person name="Paul Ross R."/>
            <person name="Yang R."/>
            <person name="Briner A.E."/>
            <person name="Felis G.E."/>
            <person name="de Vos W.M."/>
            <person name="Barrangou R."/>
            <person name="Klaenhammer T.R."/>
            <person name="Caufield P.W."/>
            <person name="Cui Y."/>
            <person name="Zhang H."/>
            <person name="O'Toole P.W."/>
        </authorList>
    </citation>
    <scope>NUCLEOTIDE SEQUENCE [LARGE SCALE GENOMIC DNA]</scope>
    <source>
        <strain evidence="6 7">JCM 17158</strain>
    </source>
</reference>